<evidence type="ECO:0000256" key="5">
    <source>
        <dbReference type="ARBA" id="ARBA00022777"/>
    </source>
</evidence>
<comment type="pathway">
    <text evidence="10">Amino-acid biosynthesis; L-methionine biosynthesis via de novo pathway; L-homoserine from L-aspartate: step 1/3.</text>
</comment>
<feature type="binding site" evidence="8">
    <location>
        <position position="116"/>
    </location>
    <ligand>
        <name>substrate</name>
    </ligand>
</feature>
<evidence type="ECO:0000256" key="4">
    <source>
        <dbReference type="ARBA" id="ARBA00022741"/>
    </source>
</evidence>
<dbReference type="EC" id="2.7.2.4" evidence="9"/>
<dbReference type="Gene3D" id="1.20.120.1320">
    <property type="entry name" value="Aspartokinase, catalytic domain"/>
    <property type="match status" value="1"/>
</dbReference>
<dbReference type="GO" id="GO:0009088">
    <property type="term" value="P:threonine biosynthetic process"/>
    <property type="evidence" value="ECO:0007669"/>
    <property type="project" value="UniProtKB-UniPathway"/>
</dbReference>
<evidence type="ECO:0000256" key="10">
    <source>
        <dbReference type="RuleBase" id="RU004249"/>
    </source>
</evidence>
<accession>A0A0S2I0G3</accession>
<dbReference type="InterPro" id="IPR005260">
    <property type="entry name" value="Asp_kin_monofn"/>
</dbReference>
<keyword evidence="5 9" id="KW-0418">Kinase</keyword>
<evidence type="ECO:0000256" key="6">
    <source>
        <dbReference type="ARBA" id="ARBA00022840"/>
    </source>
</evidence>
<proteinExistence type="inferred from homology"/>
<evidence type="ECO:0000256" key="1">
    <source>
        <dbReference type="ARBA" id="ARBA00004766"/>
    </source>
</evidence>
<dbReference type="UniPathway" id="UPA00051">
    <property type="reaction ID" value="UER00462"/>
</dbReference>
<dbReference type="GO" id="GO:0009089">
    <property type="term" value="P:lysine biosynthetic process via diaminopimelate"/>
    <property type="evidence" value="ECO:0007669"/>
    <property type="project" value="UniProtKB-UniPathway"/>
</dbReference>
<dbReference type="OrthoDB" id="9799110at2"/>
<dbReference type="PANTHER" id="PTHR21499:SF59">
    <property type="entry name" value="ASPARTOKINASE"/>
    <property type="match status" value="1"/>
</dbReference>
<dbReference type="UniPathway" id="UPA00050">
    <property type="reaction ID" value="UER00461"/>
</dbReference>
<dbReference type="Proteomes" id="UP000064893">
    <property type="component" value="Chromosome"/>
</dbReference>
<dbReference type="PIRSF" id="PIRSF000726">
    <property type="entry name" value="Asp_kin"/>
    <property type="match status" value="1"/>
</dbReference>
<feature type="domain" description="Aspartate/glutamate/uridylate kinase" evidence="11">
    <location>
        <begin position="2"/>
        <end position="272"/>
    </location>
</feature>
<evidence type="ECO:0000313" key="12">
    <source>
        <dbReference type="EMBL" id="ALO15714.1"/>
    </source>
</evidence>
<evidence type="ECO:0000256" key="7">
    <source>
        <dbReference type="ARBA" id="ARBA00047872"/>
    </source>
</evidence>
<dbReference type="RefSeq" id="WP_057953148.1">
    <property type="nucleotide sequence ID" value="NZ_CP013118.1"/>
</dbReference>
<dbReference type="SUPFAM" id="SSF53633">
    <property type="entry name" value="Carbamate kinase-like"/>
    <property type="match status" value="1"/>
</dbReference>
<dbReference type="GO" id="GO:0005524">
    <property type="term" value="F:ATP binding"/>
    <property type="evidence" value="ECO:0007669"/>
    <property type="project" value="UniProtKB-KW"/>
</dbReference>
<dbReference type="PATRIC" id="fig|1307839.3.peg.2192"/>
<keyword evidence="10" id="KW-0028">Amino-acid biosynthesis</keyword>
<dbReference type="UniPathway" id="UPA00034">
    <property type="reaction ID" value="UER00015"/>
</dbReference>
<comment type="catalytic activity">
    <reaction evidence="7 9">
        <text>L-aspartate + ATP = 4-phospho-L-aspartate + ADP</text>
        <dbReference type="Rhea" id="RHEA:23776"/>
        <dbReference type="ChEBI" id="CHEBI:29991"/>
        <dbReference type="ChEBI" id="CHEBI:30616"/>
        <dbReference type="ChEBI" id="CHEBI:57535"/>
        <dbReference type="ChEBI" id="CHEBI:456216"/>
        <dbReference type="EC" id="2.7.2.4"/>
    </reaction>
</comment>
<name>A0A0S2I0G3_9BACT</name>
<evidence type="ECO:0000256" key="2">
    <source>
        <dbReference type="ARBA" id="ARBA00010122"/>
    </source>
</evidence>
<dbReference type="GO" id="GO:0005829">
    <property type="term" value="C:cytosol"/>
    <property type="evidence" value="ECO:0007669"/>
    <property type="project" value="TreeGrafter"/>
</dbReference>
<comment type="pathway">
    <text evidence="1 10">Amino-acid biosynthesis; L-lysine biosynthesis via DAP pathway; (S)-tetrahydrodipicolinate from L-aspartate: step 1/4.</text>
</comment>
<dbReference type="PANTHER" id="PTHR21499">
    <property type="entry name" value="ASPARTATE KINASE"/>
    <property type="match status" value="1"/>
</dbReference>
<evidence type="ECO:0000256" key="9">
    <source>
        <dbReference type="RuleBase" id="RU003448"/>
    </source>
</evidence>
<dbReference type="NCBIfam" id="TIGR00657">
    <property type="entry name" value="asp_kinases"/>
    <property type="match status" value="1"/>
</dbReference>
<keyword evidence="6 8" id="KW-0067">ATP-binding</keyword>
<protein>
    <recommendedName>
        <fullName evidence="9">Aspartokinase</fullName>
        <ecNumber evidence="9">2.7.2.4</ecNumber>
    </recommendedName>
</protein>
<gene>
    <name evidence="12" type="primary">lysC_2</name>
    <name evidence="12" type="ORF">L21SP5_02077</name>
</gene>
<dbReference type="GO" id="GO:0009090">
    <property type="term" value="P:homoserine biosynthetic process"/>
    <property type="evidence" value="ECO:0007669"/>
    <property type="project" value="TreeGrafter"/>
</dbReference>
<organism evidence="12 13">
    <name type="scientific">Salinivirga cyanobacteriivorans</name>
    <dbReference type="NCBI Taxonomy" id="1307839"/>
    <lineage>
        <taxon>Bacteria</taxon>
        <taxon>Pseudomonadati</taxon>
        <taxon>Bacteroidota</taxon>
        <taxon>Bacteroidia</taxon>
        <taxon>Bacteroidales</taxon>
        <taxon>Salinivirgaceae</taxon>
        <taxon>Salinivirga</taxon>
    </lineage>
</organism>
<dbReference type="Pfam" id="PF00696">
    <property type="entry name" value="AA_kinase"/>
    <property type="match status" value="1"/>
</dbReference>
<dbReference type="KEGG" id="blq:L21SP5_02077"/>
<dbReference type="GO" id="GO:0004072">
    <property type="term" value="F:aspartate kinase activity"/>
    <property type="evidence" value="ECO:0007669"/>
    <property type="project" value="UniProtKB-EC"/>
</dbReference>
<evidence type="ECO:0000259" key="11">
    <source>
        <dbReference type="Pfam" id="PF00696"/>
    </source>
</evidence>
<feature type="binding site" evidence="8">
    <location>
        <begin position="5"/>
        <end position="8"/>
    </location>
    <ligand>
        <name>ATP</name>
        <dbReference type="ChEBI" id="CHEBI:30616"/>
    </ligand>
</feature>
<evidence type="ECO:0000256" key="3">
    <source>
        <dbReference type="ARBA" id="ARBA00022679"/>
    </source>
</evidence>
<dbReference type="Gene3D" id="3.40.1160.10">
    <property type="entry name" value="Acetylglutamate kinase-like"/>
    <property type="match status" value="1"/>
</dbReference>
<keyword evidence="3 9" id="KW-0808">Transferase</keyword>
<feature type="binding site" evidence="8">
    <location>
        <begin position="253"/>
        <end position="254"/>
    </location>
    <ligand>
        <name>ATP</name>
        <dbReference type="ChEBI" id="CHEBI:30616"/>
    </ligand>
</feature>
<dbReference type="InterPro" id="IPR042199">
    <property type="entry name" value="AsparK_Bifunc_asparK/hSer_DH"/>
</dbReference>
<evidence type="ECO:0000313" key="13">
    <source>
        <dbReference type="Proteomes" id="UP000064893"/>
    </source>
</evidence>
<dbReference type="InterPro" id="IPR001341">
    <property type="entry name" value="Asp_kinase"/>
</dbReference>
<dbReference type="STRING" id="1307839.L21SP5_02077"/>
<evidence type="ECO:0000256" key="8">
    <source>
        <dbReference type="PIRSR" id="PIRSR000726-1"/>
    </source>
</evidence>
<dbReference type="InterPro" id="IPR001048">
    <property type="entry name" value="Asp/Glu/Uridylate_kinase"/>
</dbReference>
<dbReference type="EMBL" id="CP013118">
    <property type="protein sequence ID" value="ALO15714.1"/>
    <property type="molecule type" value="Genomic_DNA"/>
</dbReference>
<dbReference type="AlphaFoldDB" id="A0A0S2I0G3"/>
<sequence>MLVYKFGGASIKDASAIKEMVKIVNQCDDNLIIVVSAMGKTTNRLENIARLWFNGKDIETPLNELIDYHQNIISDLFEQNVPDNLNSIYESLWEKLRSTPSLDFNYEYDQIVSIGELLSTKIIASYFNILNTKAHYIDIREVIRTDRNFKQAGVIWNLTKRFALERFTFENYKIYLTQGFIAASTNNQTTTLGREGSDYSAALLASACNAKKLVVWKDVPGIMNADPAWMSDAQKIDALSYQEAIELTYYGAKVIHPKTIKPLQERGIPLIVNSFIEPQKKGSFIGNVDDSKSTLPVYIRKQNQVLISIRPKTPEFLAETDISHIFKLLSDMHISVQLAQMSAASFTICIDQIEYMFDPFIAELQEHYHVKFNDNAEIITIRNYNNESLGKVLKNNDVLIEQKTRKTAQIVRFMEN</sequence>
<dbReference type="InterPro" id="IPR036393">
    <property type="entry name" value="AceGlu_kinase-like_sf"/>
</dbReference>
<comment type="similarity">
    <text evidence="2 9">Belongs to the aspartokinase family.</text>
</comment>
<comment type="pathway">
    <text evidence="10">Amino-acid biosynthesis; L-threonine biosynthesis; L-threonine from L-aspartate: step 1/5.</text>
</comment>
<keyword evidence="13" id="KW-1185">Reference proteome</keyword>
<reference evidence="12 13" key="1">
    <citation type="submission" date="2015-11" db="EMBL/GenBank/DDBJ databases">
        <title>Description and complete genome sequence of a novel strain predominating in hypersaline microbial mats and representing a new family of the Bacteriodetes phylum.</title>
        <authorList>
            <person name="Spring S."/>
            <person name="Bunk B."/>
            <person name="Sproer C."/>
            <person name="Klenk H.-P."/>
        </authorList>
    </citation>
    <scope>NUCLEOTIDE SEQUENCE [LARGE SCALE GENOMIC DNA]</scope>
    <source>
        <strain evidence="12 13">L21-Spi-D4</strain>
    </source>
</reference>
<keyword evidence="4 8" id="KW-0547">Nucleotide-binding</keyword>
<feature type="binding site" evidence="8">
    <location>
        <position position="42"/>
    </location>
    <ligand>
        <name>substrate</name>
    </ligand>
</feature>